<evidence type="ECO:0000256" key="2">
    <source>
        <dbReference type="SAM" id="Phobius"/>
    </source>
</evidence>
<keyword evidence="4" id="KW-1185">Reference proteome</keyword>
<name>A0ABU2J9B3_9ACTN</name>
<gene>
    <name evidence="3" type="ORF">RM423_07475</name>
</gene>
<comment type="caution">
    <text evidence="3">The sequence shown here is derived from an EMBL/GenBank/DDBJ whole genome shotgun (WGS) entry which is preliminary data.</text>
</comment>
<feature type="region of interest" description="Disordered" evidence="1">
    <location>
        <begin position="1"/>
        <end position="28"/>
    </location>
</feature>
<accession>A0ABU2J9B3</accession>
<organism evidence="3 4">
    <name type="scientific">Jatrophihabitans lederbergiae</name>
    <dbReference type="NCBI Taxonomy" id="3075547"/>
    <lineage>
        <taxon>Bacteria</taxon>
        <taxon>Bacillati</taxon>
        <taxon>Actinomycetota</taxon>
        <taxon>Actinomycetes</taxon>
        <taxon>Jatrophihabitantales</taxon>
        <taxon>Jatrophihabitantaceae</taxon>
        <taxon>Jatrophihabitans</taxon>
    </lineage>
</organism>
<sequence length="85" mass="8544">MTQPRATGNGDTAELPSSDTGNANPGSLDQLARTLTAPLAVLSRAVPAGPIPVALGTGALAVAGVIEWPIAAAVGLGYLALRRWR</sequence>
<evidence type="ECO:0000313" key="3">
    <source>
        <dbReference type="EMBL" id="MDT0261234.1"/>
    </source>
</evidence>
<proteinExistence type="predicted"/>
<protein>
    <submittedName>
        <fullName evidence="3">Uncharacterized protein</fullName>
    </submittedName>
</protein>
<keyword evidence="2" id="KW-0472">Membrane</keyword>
<dbReference type="EMBL" id="JAVREH010000006">
    <property type="protein sequence ID" value="MDT0261234.1"/>
    <property type="molecule type" value="Genomic_DNA"/>
</dbReference>
<feature type="transmembrane region" description="Helical" evidence="2">
    <location>
        <begin position="59"/>
        <end position="81"/>
    </location>
</feature>
<reference evidence="4" key="1">
    <citation type="submission" date="2023-07" db="EMBL/GenBank/DDBJ databases">
        <title>30 novel species of actinomycetes from the DSMZ collection.</title>
        <authorList>
            <person name="Nouioui I."/>
        </authorList>
    </citation>
    <scope>NUCLEOTIDE SEQUENCE [LARGE SCALE GENOMIC DNA]</scope>
    <source>
        <strain evidence="4">DSM 44399</strain>
    </source>
</reference>
<evidence type="ECO:0000256" key="1">
    <source>
        <dbReference type="SAM" id="MobiDB-lite"/>
    </source>
</evidence>
<keyword evidence="2" id="KW-0812">Transmembrane</keyword>
<feature type="compositionally biased region" description="Polar residues" evidence="1">
    <location>
        <begin position="1"/>
        <end position="27"/>
    </location>
</feature>
<dbReference type="RefSeq" id="WP_311422386.1">
    <property type="nucleotide sequence ID" value="NZ_JAVREH010000006.1"/>
</dbReference>
<evidence type="ECO:0000313" key="4">
    <source>
        <dbReference type="Proteomes" id="UP001183176"/>
    </source>
</evidence>
<dbReference type="Proteomes" id="UP001183176">
    <property type="component" value="Unassembled WGS sequence"/>
</dbReference>
<keyword evidence="2" id="KW-1133">Transmembrane helix</keyword>